<evidence type="ECO:0000256" key="2">
    <source>
        <dbReference type="SAM" id="Phobius"/>
    </source>
</evidence>
<feature type="region of interest" description="Disordered" evidence="1">
    <location>
        <begin position="174"/>
        <end position="193"/>
    </location>
</feature>
<keyword evidence="2" id="KW-0812">Transmembrane</keyword>
<proteinExistence type="predicted"/>
<feature type="transmembrane region" description="Helical" evidence="2">
    <location>
        <begin position="29"/>
        <end position="47"/>
    </location>
</feature>
<accession>A0ABV0B1P4</accession>
<keyword evidence="4" id="KW-1185">Reference proteome</keyword>
<keyword evidence="2" id="KW-1133">Transmembrane helix</keyword>
<evidence type="ECO:0000313" key="4">
    <source>
        <dbReference type="Proteomes" id="UP001447516"/>
    </source>
</evidence>
<dbReference type="EMBL" id="JBDJAW010000050">
    <property type="protein sequence ID" value="MEN3540461.1"/>
    <property type="molecule type" value="Genomic_DNA"/>
</dbReference>
<feature type="transmembrane region" description="Helical" evidence="2">
    <location>
        <begin position="86"/>
        <end position="102"/>
    </location>
</feature>
<feature type="transmembrane region" description="Helical" evidence="2">
    <location>
        <begin position="59"/>
        <end position="80"/>
    </location>
</feature>
<name>A0ABV0B1P4_9ACTN</name>
<dbReference type="Proteomes" id="UP001447516">
    <property type="component" value="Unassembled WGS sequence"/>
</dbReference>
<organism evidence="3 4">
    <name type="scientific">Microbispora maris</name>
    <dbReference type="NCBI Taxonomy" id="3144104"/>
    <lineage>
        <taxon>Bacteria</taxon>
        <taxon>Bacillati</taxon>
        <taxon>Actinomycetota</taxon>
        <taxon>Actinomycetes</taxon>
        <taxon>Streptosporangiales</taxon>
        <taxon>Streptosporangiaceae</taxon>
        <taxon>Microbispora</taxon>
    </lineage>
</organism>
<comment type="caution">
    <text evidence="3">The sequence shown here is derived from an EMBL/GenBank/DDBJ whole genome shotgun (WGS) entry which is preliminary data.</text>
</comment>
<dbReference type="RefSeq" id="WP_346230316.1">
    <property type="nucleotide sequence ID" value="NZ_JBDJAW010000050.1"/>
</dbReference>
<evidence type="ECO:0000256" key="1">
    <source>
        <dbReference type="SAM" id="MobiDB-lite"/>
    </source>
</evidence>
<reference evidence="3 4" key="1">
    <citation type="submission" date="2024-05" db="EMBL/GenBank/DDBJ databases">
        <title>Microbispora sp.ZYX-F-249.</title>
        <authorList>
            <person name="Xie H."/>
        </authorList>
    </citation>
    <scope>NUCLEOTIDE SEQUENCE [LARGE SCALE GENOMIC DNA]</scope>
    <source>
        <strain evidence="3 4">ZYX-F-249</strain>
    </source>
</reference>
<feature type="transmembrane region" description="Helical" evidence="2">
    <location>
        <begin position="147"/>
        <end position="166"/>
    </location>
</feature>
<gene>
    <name evidence="3" type="ORF">AAH991_35485</name>
</gene>
<evidence type="ECO:0000313" key="3">
    <source>
        <dbReference type="EMBL" id="MEN3540461.1"/>
    </source>
</evidence>
<protein>
    <submittedName>
        <fullName evidence="3">Rod shape-determining protein MreD</fullName>
    </submittedName>
</protein>
<keyword evidence="2" id="KW-0472">Membrane</keyword>
<feature type="transmembrane region" description="Helical" evidence="2">
    <location>
        <begin position="114"/>
        <end position="135"/>
    </location>
</feature>
<sequence length="193" mass="19114">MKAIVLSLLVVLVAPVLQVAVVNGPALPGGGPDVVLIGVIALAPLLRPRPEARGLPERGTAGGGAGAFLGFAAGLAADIAPPADHTIGRLALVACLAGWVCTRLTADATTGRRAAVAAAVALGATLAGGVLAALLDGTPWGTALAPGALAWTAGLAALVTAALALLPRRRSFGRVRGPRDRSRDPYAPGRRLA</sequence>